<organism evidence="1 2">
    <name type="scientific">Candidatus Methylumidiphilus alinenensis</name>
    <dbReference type="NCBI Taxonomy" id="2202197"/>
    <lineage>
        <taxon>Bacteria</taxon>
        <taxon>Pseudomonadati</taxon>
        <taxon>Pseudomonadota</taxon>
        <taxon>Gammaproteobacteria</taxon>
        <taxon>Methylococcales</taxon>
        <taxon>Candidatus Methylumidiphilus</taxon>
    </lineage>
</organism>
<reference evidence="1 2" key="1">
    <citation type="journal article" date="2018" name="Aquat. Microb. Ecol.">
        <title>Gammaproteobacterial methanotrophs dominate.</title>
        <authorList>
            <person name="Rissanen A.J."/>
            <person name="Saarenheimo J."/>
            <person name="Tiirola M."/>
            <person name="Peura S."/>
            <person name="Aalto S.L."/>
            <person name="Karvinen A."/>
            <person name="Nykanen H."/>
        </authorList>
    </citation>
    <scope>NUCLEOTIDE SEQUENCE [LARGE SCALE GENOMIC DNA]</scope>
    <source>
        <strain evidence="1">AMbin10</strain>
    </source>
</reference>
<accession>A0A2W4R924</accession>
<name>A0A2W4R924_9GAMM</name>
<dbReference type="AlphaFoldDB" id="A0A2W4R924"/>
<evidence type="ECO:0000313" key="1">
    <source>
        <dbReference type="EMBL" id="PZN80665.1"/>
    </source>
</evidence>
<gene>
    <name evidence="1" type="ORF">DM484_09700</name>
</gene>
<dbReference type="EMBL" id="QJPH01000279">
    <property type="protein sequence ID" value="PZN80665.1"/>
    <property type="molecule type" value="Genomic_DNA"/>
</dbReference>
<proteinExistence type="predicted"/>
<comment type="caution">
    <text evidence="1">The sequence shown here is derived from an EMBL/GenBank/DDBJ whole genome shotgun (WGS) entry which is preliminary data.</text>
</comment>
<dbReference type="Proteomes" id="UP000249396">
    <property type="component" value="Unassembled WGS sequence"/>
</dbReference>
<evidence type="ECO:0000313" key="2">
    <source>
        <dbReference type="Proteomes" id="UP000249396"/>
    </source>
</evidence>
<feature type="non-terminal residue" evidence="1">
    <location>
        <position position="1"/>
    </location>
</feature>
<sequence>NFVSPTHSKVEQRFKYARNGGIAANSPNDGAATNTIKLLRLDNPKLIELRRAAIEAAGLTRTSDKPLSAMMARRLIQECLQKDANLHLPAFCLALSQVAEEYASREERQAARMRGKARD</sequence>
<protein>
    <submittedName>
        <fullName evidence="1">Uncharacterized protein</fullName>
    </submittedName>
</protein>